<comment type="caution">
    <text evidence="1">The sequence shown here is derived from an EMBL/GenBank/DDBJ whole genome shotgun (WGS) entry which is preliminary data.</text>
</comment>
<proteinExistence type="predicted"/>
<organism evidence="1 2">
    <name type="scientific">Vibrio splendidus</name>
    <dbReference type="NCBI Taxonomy" id="29497"/>
    <lineage>
        <taxon>Bacteria</taxon>
        <taxon>Pseudomonadati</taxon>
        <taxon>Pseudomonadota</taxon>
        <taxon>Gammaproteobacteria</taxon>
        <taxon>Vibrionales</taxon>
        <taxon>Vibrionaceae</taxon>
        <taxon>Vibrio</taxon>
    </lineage>
</organism>
<gene>
    <name evidence="1" type="ORF">BCV19_22520</name>
</gene>
<name>A0A2N7CJN0_VIBSP</name>
<dbReference type="AlphaFoldDB" id="A0A2N7CJN0"/>
<accession>A0A2N7CJN0</accession>
<evidence type="ECO:0000313" key="2">
    <source>
        <dbReference type="Proteomes" id="UP000235405"/>
    </source>
</evidence>
<sequence length="138" mass="16235">MAKLFFICDQVIYSDDYLDFGLNEVVVHDIFEAKNRKEAELIFSKIKIRTLRSGTIRHRLKMAGYNVKFEFHPRLAHPHLYALQASGSLCTQYPNVVHALKAYSDELDDKHLLRNRIEQSIEKIEQSKIWTHYDIVPM</sequence>
<reference evidence="2" key="1">
    <citation type="submission" date="2016-07" db="EMBL/GenBank/DDBJ databases">
        <title>Nontailed viruses are major unrecognized killers of bacteria in the ocean.</title>
        <authorList>
            <person name="Kauffman K."/>
            <person name="Hussain F."/>
            <person name="Yang J."/>
            <person name="Arevalo P."/>
            <person name="Brown J."/>
            <person name="Cutler M."/>
            <person name="Kelly L."/>
            <person name="Polz M.F."/>
        </authorList>
    </citation>
    <scope>NUCLEOTIDE SEQUENCE [LARGE SCALE GENOMIC DNA]</scope>
    <source>
        <strain evidence="2">10N.286.54.F3</strain>
    </source>
</reference>
<protein>
    <submittedName>
        <fullName evidence="1">Uncharacterized protein</fullName>
    </submittedName>
</protein>
<evidence type="ECO:0000313" key="1">
    <source>
        <dbReference type="EMBL" id="PMF32410.1"/>
    </source>
</evidence>
<dbReference type="EMBL" id="MCSW01000031">
    <property type="protein sequence ID" value="PMF32410.1"/>
    <property type="molecule type" value="Genomic_DNA"/>
</dbReference>
<dbReference type="Proteomes" id="UP000235405">
    <property type="component" value="Unassembled WGS sequence"/>
</dbReference>
<dbReference type="RefSeq" id="WP_017098128.1">
    <property type="nucleotide sequence ID" value="NZ_MCSW01000031.1"/>
</dbReference>